<evidence type="ECO:0000313" key="2">
    <source>
        <dbReference type="EMBL" id="SVD79621.1"/>
    </source>
</evidence>
<reference evidence="2" key="1">
    <citation type="submission" date="2018-05" db="EMBL/GenBank/DDBJ databases">
        <authorList>
            <person name="Lanie J.A."/>
            <person name="Ng W.-L."/>
            <person name="Kazmierczak K.M."/>
            <person name="Andrzejewski T.M."/>
            <person name="Davidsen T.M."/>
            <person name="Wayne K.J."/>
            <person name="Tettelin H."/>
            <person name="Glass J.I."/>
            <person name="Rusch D."/>
            <person name="Podicherti R."/>
            <person name="Tsui H.-C.T."/>
            <person name="Winkler M.E."/>
        </authorList>
    </citation>
    <scope>NUCLEOTIDE SEQUENCE</scope>
</reference>
<keyword evidence="1" id="KW-0472">Membrane</keyword>
<keyword evidence="1" id="KW-1133">Transmembrane helix</keyword>
<keyword evidence="1" id="KW-0812">Transmembrane</keyword>
<dbReference type="EMBL" id="UINC01173818">
    <property type="protein sequence ID" value="SVD79621.1"/>
    <property type="molecule type" value="Genomic_DNA"/>
</dbReference>
<feature type="transmembrane region" description="Helical" evidence="1">
    <location>
        <begin position="20"/>
        <end position="45"/>
    </location>
</feature>
<protein>
    <submittedName>
        <fullName evidence="2">Uncharacterized protein</fullName>
    </submittedName>
</protein>
<accession>A0A382Y9V8</accession>
<gene>
    <name evidence="2" type="ORF">METZ01_LOCUS432475</name>
</gene>
<feature type="non-terminal residue" evidence="2">
    <location>
        <position position="1"/>
    </location>
</feature>
<dbReference type="AlphaFoldDB" id="A0A382Y9V8"/>
<evidence type="ECO:0000256" key="1">
    <source>
        <dbReference type="SAM" id="Phobius"/>
    </source>
</evidence>
<organism evidence="2">
    <name type="scientific">marine metagenome</name>
    <dbReference type="NCBI Taxonomy" id="408172"/>
    <lineage>
        <taxon>unclassified sequences</taxon>
        <taxon>metagenomes</taxon>
        <taxon>ecological metagenomes</taxon>
    </lineage>
</organism>
<feature type="non-terminal residue" evidence="2">
    <location>
        <position position="104"/>
    </location>
</feature>
<sequence>MVSATSALFAIDALESSDGTIGLLSIIGVSTSPGIIAVAFIIVFFNSALRYSVKLITPALAAPYDNPAIRLPDNPATDDTFTIRPLFTFFILGNTACVNKTVPS</sequence>
<name>A0A382Y9V8_9ZZZZ</name>
<proteinExistence type="predicted"/>